<reference evidence="1" key="2">
    <citation type="submission" date="2020-06" db="EMBL/GenBank/DDBJ databases">
        <title>Helianthus annuus Genome sequencing and assembly Release 2.</title>
        <authorList>
            <person name="Gouzy J."/>
            <person name="Langlade N."/>
            <person name="Munos S."/>
        </authorList>
    </citation>
    <scope>NUCLEOTIDE SEQUENCE</scope>
    <source>
        <tissue evidence="1">Leaves</tissue>
    </source>
</reference>
<comment type="caution">
    <text evidence="1">The sequence shown here is derived from an EMBL/GenBank/DDBJ whole genome shotgun (WGS) entry which is preliminary data.</text>
</comment>
<proteinExistence type="predicted"/>
<protein>
    <submittedName>
        <fullName evidence="1">Uncharacterized protein</fullName>
    </submittedName>
</protein>
<dbReference type="Proteomes" id="UP000215914">
    <property type="component" value="Unassembled WGS sequence"/>
</dbReference>
<name>A0A9K3II52_HELAN</name>
<sequence>MRRTRDDHVSEGDFHLTLPIVSEFMPDYEPSFFKGCIEEEVLHSWDVNSKHFVLSLNVRIYK</sequence>
<accession>A0A9K3II52</accession>
<gene>
    <name evidence="1" type="ORF">HanXRQr2_Chr08g0357621</name>
</gene>
<keyword evidence="2" id="KW-1185">Reference proteome</keyword>
<dbReference type="AlphaFoldDB" id="A0A9K3II52"/>
<organism evidence="1 2">
    <name type="scientific">Helianthus annuus</name>
    <name type="common">Common sunflower</name>
    <dbReference type="NCBI Taxonomy" id="4232"/>
    <lineage>
        <taxon>Eukaryota</taxon>
        <taxon>Viridiplantae</taxon>
        <taxon>Streptophyta</taxon>
        <taxon>Embryophyta</taxon>
        <taxon>Tracheophyta</taxon>
        <taxon>Spermatophyta</taxon>
        <taxon>Magnoliopsida</taxon>
        <taxon>eudicotyledons</taxon>
        <taxon>Gunneridae</taxon>
        <taxon>Pentapetalae</taxon>
        <taxon>asterids</taxon>
        <taxon>campanulids</taxon>
        <taxon>Asterales</taxon>
        <taxon>Asteraceae</taxon>
        <taxon>Asteroideae</taxon>
        <taxon>Heliantheae alliance</taxon>
        <taxon>Heliantheae</taxon>
        <taxon>Helianthus</taxon>
    </lineage>
</organism>
<evidence type="ECO:0000313" key="1">
    <source>
        <dbReference type="EMBL" id="KAF5796932.1"/>
    </source>
</evidence>
<dbReference type="EMBL" id="MNCJ02000323">
    <property type="protein sequence ID" value="KAF5796932.1"/>
    <property type="molecule type" value="Genomic_DNA"/>
</dbReference>
<dbReference type="Gramene" id="mRNA:HanXRQr2_Chr08g0357621">
    <property type="protein sequence ID" value="mRNA:HanXRQr2_Chr08g0357621"/>
    <property type="gene ID" value="HanXRQr2_Chr08g0357621"/>
</dbReference>
<evidence type="ECO:0000313" key="2">
    <source>
        <dbReference type="Proteomes" id="UP000215914"/>
    </source>
</evidence>
<reference evidence="1" key="1">
    <citation type="journal article" date="2017" name="Nature">
        <title>The sunflower genome provides insights into oil metabolism, flowering and Asterid evolution.</title>
        <authorList>
            <person name="Badouin H."/>
            <person name="Gouzy J."/>
            <person name="Grassa C.J."/>
            <person name="Murat F."/>
            <person name="Staton S.E."/>
            <person name="Cottret L."/>
            <person name="Lelandais-Briere C."/>
            <person name="Owens G.L."/>
            <person name="Carrere S."/>
            <person name="Mayjonade B."/>
            <person name="Legrand L."/>
            <person name="Gill N."/>
            <person name="Kane N.C."/>
            <person name="Bowers J.E."/>
            <person name="Hubner S."/>
            <person name="Bellec A."/>
            <person name="Berard A."/>
            <person name="Berges H."/>
            <person name="Blanchet N."/>
            <person name="Boniface M.C."/>
            <person name="Brunel D."/>
            <person name="Catrice O."/>
            <person name="Chaidir N."/>
            <person name="Claudel C."/>
            <person name="Donnadieu C."/>
            <person name="Faraut T."/>
            <person name="Fievet G."/>
            <person name="Helmstetter N."/>
            <person name="King M."/>
            <person name="Knapp S.J."/>
            <person name="Lai Z."/>
            <person name="Le Paslier M.C."/>
            <person name="Lippi Y."/>
            <person name="Lorenzon L."/>
            <person name="Mandel J.R."/>
            <person name="Marage G."/>
            <person name="Marchand G."/>
            <person name="Marquand E."/>
            <person name="Bret-Mestries E."/>
            <person name="Morien E."/>
            <person name="Nambeesan S."/>
            <person name="Nguyen T."/>
            <person name="Pegot-Espagnet P."/>
            <person name="Pouilly N."/>
            <person name="Raftis F."/>
            <person name="Sallet E."/>
            <person name="Schiex T."/>
            <person name="Thomas J."/>
            <person name="Vandecasteele C."/>
            <person name="Vares D."/>
            <person name="Vear F."/>
            <person name="Vautrin S."/>
            <person name="Crespi M."/>
            <person name="Mangin B."/>
            <person name="Burke J.M."/>
            <person name="Salse J."/>
            <person name="Munos S."/>
            <person name="Vincourt P."/>
            <person name="Rieseberg L.H."/>
            <person name="Langlade N.B."/>
        </authorList>
    </citation>
    <scope>NUCLEOTIDE SEQUENCE</scope>
    <source>
        <tissue evidence="1">Leaves</tissue>
    </source>
</reference>